<protein>
    <recommendedName>
        <fullName evidence="3">Transposase</fullName>
    </recommendedName>
</protein>
<evidence type="ECO:0000313" key="2">
    <source>
        <dbReference type="Proteomes" id="UP001519538"/>
    </source>
</evidence>
<organism evidence="1 2">
    <name type="scientific">Komagataeibacter oboediens</name>
    <dbReference type="NCBI Taxonomy" id="65958"/>
    <lineage>
        <taxon>Bacteria</taxon>
        <taxon>Pseudomonadati</taxon>
        <taxon>Pseudomonadota</taxon>
        <taxon>Alphaproteobacteria</taxon>
        <taxon>Acetobacterales</taxon>
        <taxon>Acetobacteraceae</taxon>
        <taxon>Komagataeibacter</taxon>
    </lineage>
</organism>
<dbReference type="GeneID" id="79187828"/>
<comment type="caution">
    <text evidence="1">The sequence shown here is derived from an EMBL/GenBank/DDBJ whole genome shotgun (WGS) entry which is preliminary data.</text>
</comment>
<evidence type="ECO:0000313" key="1">
    <source>
        <dbReference type="EMBL" id="MBT0675474.1"/>
    </source>
</evidence>
<keyword evidence="2" id="KW-1185">Reference proteome</keyword>
<dbReference type="RefSeq" id="WP_214165551.1">
    <property type="nucleotide sequence ID" value="NZ_JABLUU010000008.1"/>
</dbReference>
<sequence length="116" mass="12724">MRTGIGILHRVEIGRGPMGAARLHGIGECLQNPSGKYPAIIRQMLLMLFQEVSEDVAFLEEAIPKTSSCFSNGFFFEQSHPLRTGLSSQTFCHPALSRFCPCPDICPVRVTGLGPF</sequence>
<gene>
    <name evidence="1" type="ORF">HNO79_08785</name>
</gene>
<dbReference type="EMBL" id="JABLUU010000008">
    <property type="protein sequence ID" value="MBT0675474.1"/>
    <property type="molecule type" value="Genomic_DNA"/>
</dbReference>
<dbReference type="Proteomes" id="UP001519538">
    <property type="component" value="Unassembled WGS sequence"/>
</dbReference>
<reference evidence="1 2" key="1">
    <citation type="journal article" date="2021" name="Astrobiology">
        <title>Bacterial Cellulose Retains Robustness but Its Synthesis Declines After Exposure to a Mars-Like Environment Simulated Outside the International Space Station.</title>
        <authorList>
            <person name="Orlovska I."/>
            <person name="Podolich O."/>
            <person name="Kukharenko O."/>
            <person name="Zaets I."/>
            <person name="Reva O."/>
            <person name="Khirunenko L."/>
            <person name="Zmejkoski D."/>
            <person name="Rogalsky S."/>
            <person name="Barh D."/>
            <person name="Tiwari S."/>
            <person name="Kumavath R."/>
            <person name="Goes-Neto A."/>
            <person name="Azevedo V."/>
            <person name="Brenig B."/>
            <person name="Ghosh P."/>
            <person name="de Vera J.P."/>
            <person name="Kozyrovska N."/>
        </authorList>
    </citation>
    <scope>NUCLEOTIDE SEQUENCE [LARGE SCALE GENOMIC DNA]</scope>
    <source>
        <strain evidence="1 2">IMBG 311</strain>
    </source>
</reference>
<name>A0ABS5SNV7_9PROT</name>
<proteinExistence type="predicted"/>
<evidence type="ECO:0008006" key="3">
    <source>
        <dbReference type="Google" id="ProtNLM"/>
    </source>
</evidence>
<accession>A0ABS5SNV7</accession>